<accession>A0A7W8EQI1</accession>
<protein>
    <submittedName>
        <fullName evidence="1">Uncharacterized protein</fullName>
    </submittedName>
</protein>
<keyword evidence="2" id="KW-1185">Reference proteome</keyword>
<reference evidence="1 2" key="1">
    <citation type="submission" date="2020-08" db="EMBL/GenBank/DDBJ databases">
        <title>Genomic Encyclopedia of Type Strains, Phase IV (KMG-IV): sequencing the most valuable type-strain genomes for metagenomic binning, comparative biology and taxonomic classification.</title>
        <authorList>
            <person name="Goeker M."/>
        </authorList>
    </citation>
    <scope>NUCLEOTIDE SEQUENCE [LARGE SCALE GENOMIC DNA]</scope>
    <source>
        <strain evidence="1 2">DSM 25620</strain>
    </source>
</reference>
<dbReference type="EMBL" id="JACHIL010000003">
    <property type="protein sequence ID" value="MBB5091427.1"/>
    <property type="molecule type" value="Genomic_DNA"/>
</dbReference>
<name>A0A7W8EQI1_9HYPH</name>
<dbReference type="Proteomes" id="UP000531231">
    <property type="component" value="Unassembled WGS sequence"/>
</dbReference>
<dbReference type="RefSeq" id="WP_151159501.1">
    <property type="nucleotide sequence ID" value="NZ_JACHIL010000003.1"/>
</dbReference>
<gene>
    <name evidence="1" type="ORF">HNQ68_001968</name>
</gene>
<sequence length="268" mass="28770">MSLTALAVRFATIRALQGRTFAEDRVFDSKINPVNLVASKESKPVIIVTTDDDNIDITGKGLRAGNHKLELVIEIAVTQKVTVEVENGDTTEVITIPSSDAGLEATVGLIGWQIAKALSADGGYWGDIWRTLVTNVHSISSRRGADDENGVRYAARQYIYSLDHVEEPTPGESPCVGSAWDKVLIAMKADADYAGVAKLIEAEITGGDYLPWQIARGHLGVADDVAVIMGTKPVKIDEIVQLAAVDLTDGFTIAEQRAGELEVPENEA</sequence>
<dbReference type="AlphaFoldDB" id="A0A7W8EQI1"/>
<evidence type="ECO:0000313" key="1">
    <source>
        <dbReference type="EMBL" id="MBB5091427.1"/>
    </source>
</evidence>
<proteinExistence type="predicted"/>
<organism evidence="1 2">
    <name type="scientific">Pseudochrobactrum saccharolyticum</name>
    <dbReference type="NCBI Taxonomy" id="354352"/>
    <lineage>
        <taxon>Bacteria</taxon>
        <taxon>Pseudomonadati</taxon>
        <taxon>Pseudomonadota</taxon>
        <taxon>Alphaproteobacteria</taxon>
        <taxon>Hyphomicrobiales</taxon>
        <taxon>Brucellaceae</taxon>
        <taxon>Pseudochrobactrum</taxon>
    </lineage>
</organism>
<evidence type="ECO:0000313" key="2">
    <source>
        <dbReference type="Proteomes" id="UP000531231"/>
    </source>
</evidence>
<comment type="caution">
    <text evidence="1">The sequence shown here is derived from an EMBL/GenBank/DDBJ whole genome shotgun (WGS) entry which is preliminary data.</text>
</comment>